<dbReference type="Gene3D" id="1.20.5.1030">
    <property type="entry name" value="Preprotein translocase secy subunit"/>
    <property type="match status" value="1"/>
</dbReference>
<gene>
    <name evidence="9" type="ORF">A3K42_01000</name>
</gene>
<proteinExistence type="predicted"/>
<keyword evidence="2" id="KW-0813">Transport</keyword>
<evidence type="ECO:0000256" key="1">
    <source>
        <dbReference type="ARBA" id="ARBA00004370"/>
    </source>
</evidence>
<evidence type="ECO:0000256" key="5">
    <source>
        <dbReference type="ARBA" id="ARBA00022989"/>
    </source>
</evidence>
<evidence type="ECO:0000313" key="10">
    <source>
        <dbReference type="Proteomes" id="UP000178270"/>
    </source>
</evidence>
<dbReference type="EMBL" id="MEUS01000032">
    <property type="protein sequence ID" value="OGC38408.1"/>
    <property type="molecule type" value="Genomic_DNA"/>
</dbReference>
<keyword evidence="5 8" id="KW-1133">Transmembrane helix</keyword>
<evidence type="ECO:0000256" key="7">
    <source>
        <dbReference type="ARBA" id="ARBA00023136"/>
    </source>
</evidence>
<dbReference type="GO" id="GO:0006886">
    <property type="term" value="P:intracellular protein transport"/>
    <property type="evidence" value="ECO:0007669"/>
    <property type="project" value="InterPro"/>
</dbReference>
<keyword evidence="6" id="KW-0811">Translocation</keyword>
<evidence type="ECO:0000256" key="2">
    <source>
        <dbReference type="ARBA" id="ARBA00022448"/>
    </source>
</evidence>
<comment type="caution">
    <text evidence="9">The sequence shown here is derived from an EMBL/GenBank/DDBJ whole genome shotgun (WGS) entry which is preliminary data.</text>
</comment>
<dbReference type="GO" id="GO:0006605">
    <property type="term" value="P:protein targeting"/>
    <property type="evidence" value="ECO:0007669"/>
    <property type="project" value="InterPro"/>
</dbReference>
<dbReference type="InterPro" id="IPR001901">
    <property type="entry name" value="Translocase_SecE/Sec61-g"/>
</dbReference>
<dbReference type="Proteomes" id="UP000178270">
    <property type="component" value="Unassembled WGS sequence"/>
</dbReference>
<evidence type="ECO:0000256" key="6">
    <source>
        <dbReference type="ARBA" id="ARBA00023010"/>
    </source>
</evidence>
<keyword evidence="4" id="KW-0653">Protein transport</keyword>
<accession>A0A1F4U098</accession>
<reference evidence="9 10" key="1">
    <citation type="journal article" date="2016" name="Nat. Commun.">
        <title>Thousands of microbial genomes shed light on interconnected biogeochemical processes in an aquifer system.</title>
        <authorList>
            <person name="Anantharaman K."/>
            <person name="Brown C.T."/>
            <person name="Hug L.A."/>
            <person name="Sharon I."/>
            <person name="Castelle C.J."/>
            <person name="Probst A.J."/>
            <person name="Thomas B.C."/>
            <person name="Singh A."/>
            <person name="Wilkins M.J."/>
            <person name="Karaoz U."/>
            <person name="Brodie E.L."/>
            <person name="Williams K.H."/>
            <person name="Hubbard S.S."/>
            <person name="Banfield J.F."/>
        </authorList>
    </citation>
    <scope>NUCLEOTIDE SEQUENCE [LARGE SCALE GENOMIC DNA]</scope>
</reference>
<name>A0A1F4U098_UNCKA</name>
<protein>
    <submittedName>
        <fullName evidence="9">Preprotein translocase subunit SecE</fullName>
    </submittedName>
</protein>
<dbReference type="GO" id="GO:0016020">
    <property type="term" value="C:membrane"/>
    <property type="evidence" value="ECO:0007669"/>
    <property type="project" value="UniProtKB-SubCell"/>
</dbReference>
<dbReference type="InterPro" id="IPR038379">
    <property type="entry name" value="SecE_sf"/>
</dbReference>
<sequence length="46" mass="5258">MKKVKWPTKDEAIRLTGYVIGVSLAVGLFVTIFDYVFKELLTLILK</sequence>
<keyword evidence="7 8" id="KW-0472">Membrane</keyword>
<dbReference type="GO" id="GO:0009306">
    <property type="term" value="P:protein secretion"/>
    <property type="evidence" value="ECO:0007669"/>
    <property type="project" value="InterPro"/>
</dbReference>
<dbReference type="AlphaFoldDB" id="A0A1F4U098"/>
<evidence type="ECO:0000256" key="3">
    <source>
        <dbReference type="ARBA" id="ARBA00022692"/>
    </source>
</evidence>
<comment type="subcellular location">
    <subcellularLocation>
        <location evidence="1">Membrane</location>
    </subcellularLocation>
</comment>
<evidence type="ECO:0000256" key="8">
    <source>
        <dbReference type="SAM" id="Phobius"/>
    </source>
</evidence>
<dbReference type="NCBIfam" id="TIGR00964">
    <property type="entry name" value="secE_bact"/>
    <property type="match status" value="1"/>
</dbReference>
<evidence type="ECO:0000256" key="4">
    <source>
        <dbReference type="ARBA" id="ARBA00022927"/>
    </source>
</evidence>
<keyword evidence="3 8" id="KW-0812">Transmembrane</keyword>
<evidence type="ECO:0000313" key="9">
    <source>
        <dbReference type="EMBL" id="OGC38408.1"/>
    </source>
</evidence>
<dbReference type="GO" id="GO:0008320">
    <property type="term" value="F:protein transmembrane transporter activity"/>
    <property type="evidence" value="ECO:0007669"/>
    <property type="project" value="InterPro"/>
</dbReference>
<feature type="transmembrane region" description="Helical" evidence="8">
    <location>
        <begin position="12"/>
        <end position="37"/>
    </location>
</feature>
<dbReference type="Pfam" id="PF00584">
    <property type="entry name" value="SecE"/>
    <property type="match status" value="1"/>
</dbReference>
<organism evidence="9 10">
    <name type="scientific">candidate division WWE3 bacterium RBG_13_37_7</name>
    <dbReference type="NCBI Taxonomy" id="1802609"/>
    <lineage>
        <taxon>Bacteria</taxon>
        <taxon>Katanobacteria</taxon>
    </lineage>
</organism>
<dbReference type="InterPro" id="IPR005807">
    <property type="entry name" value="SecE_bac"/>
</dbReference>